<keyword evidence="2 8" id="KW-0949">S-adenosyl-L-methionine</keyword>
<dbReference type="InterPro" id="IPR050377">
    <property type="entry name" value="Radical_SAM_PqqE_MftC-like"/>
</dbReference>
<dbReference type="OrthoDB" id="9792276at2"/>
<keyword evidence="1 8" id="KW-0004">4Fe-4S</keyword>
<keyword evidence="4 8" id="KW-0884">PQQ biosynthesis</keyword>
<dbReference type="InterPro" id="IPR007197">
    <property type="entry name" value="rSAM"/>
</dbReference>
<dbReference type="SUPFAM" id="SSF102114">
    <property type="entry name" value="Radical SAM enzymes"/>
    <property type="match status" value="1"/>
</dbReference>
<comment type="subunit">
    <text evidence="8">Interacts with PqqD. The interaction is necessary for activity of PqqE.</text>
</comment>
<dbReference type="Proteomes" id="UP000245461">
    <property type="component" value="Unassembled WGS sequence"/>
</dbReference>
<dbReference type="RefSeq" id="WP_109904592.1">
    <property type="nucleotide sequence ID" value="NZ_QGLE01000003.1"/>
</dbReference>
<dbReference type="PANTHER" id="PTHR11228">
    <property type="entry name" value="RADICAL SAM DOMAIN PROTEIN"/>
    <property type="match status" value="1"/>
</dbReference>
<dbReference type="InterPro" id="IPR023885">
    <property type="entry name" value="4Fe4S-binding_SPASM_dom"/>
</dbReference>
<dbReference type="CDD" id="cd21119">
    <property type="entry name" value="SPASM_PqqE"/>
    <property type="match status" value="1"/>
</dbReference>
<reference evidence="10 11" key="1">
    <citation type="submission" date="2018-05" db="EMBL/GenBank/DDBJ databases">
        <title>Zavarzinia sp. HR-AS.</title>
        <authorList>
            <person name="Lee Y."/>
            <person name="Jeon C.O."/>
        </authorList>
    </citation>
    <scope>NUCLEOTIDE SEQUENCE [LARGE SCALE GENOMIC DNA]</scope>
    <source>
        <strain evidence="10 11">HR-AS</strain>
    </source>
</reference>
<dbReference type="SFLD" id="SFLDG01067">
    <property type="entry name" value="SPASM/twitch_domain_containing"/>
    <property type="match status" value="1"/>
</dbReference>
<comment type="similarity">
    <text evidence="8">Belongs to the radical SAM superfamily. PqqE family.</text>
</comment>
<dbReference type="EC" id="1.21.98.4" evidence="8"/>
<keyword evidence="6 8" id="KW-0408">Iron</keyword>
<evidence type="ECO:0000256" key="2">
    <source>
        <dbReference type="ARBA" id="ARBA00022691"/>
    </source>
</evidence>
<dbReference type="InterPro" id="IPR013785">
    <property type="entry name" value="Aldolase_TIM"/>
</dbReference>
<dbReference type="CDD" id="cd01335">
    <property type="entry name" value="Radical_SAM"/>
    <property type="match status" value="1"/>
</dbReference>
<dbReference type="Gene3D" id="3.20.20.70">
    <property type="entry name" value="Aldolase class I"/>
    <property type="match status" value="1"/>
</dbReference>
<comment type="caution">
    <text evidence="10">The sequence shown here is derived from an EMBL/GenBank/DDBJ whole genome shotgun (WGS) entry which is preliminary data.</text>
</comment>
<dbReference type="NCBIfam" id="TIGR02109">
    <property type="entry name" value="PQQ_syn_pqqE"/>
    <property type="match status" value="1"/>
</dbReference>
<feature type="binding site" evidence="8">
    <location>
        <position position="17"/>
    </location>
    <ligand>
        <name>[4Fe-4S] cluster</name>
        <dbReference type="ChEBI" id="CHEBI:49883"/>
        <note>4Fe-4S-S-AdoMet</note>
    </ligand>
</feature>
<proteinExistence type="inferred from homology"/>
<dbReference type="PANTHER" id="PTHR11228:SF7">
    <property type="entry name" value="PQQA PEPTIDE CYCLASE"/>
    <property type="match status" value="1"/>
</dbReference>
<dbReference type="GO" id="GO:1904047">
    <property type="term" value="F:S-adenosyl-L-methionine binding"/>
    <property type="evidence" value="ECO:0007669"/>
    <property type="project" value="UniProtKB-UniRule"/>
</dbReference>
<dbReference type="UniPathway" id="UPA00539"/>
<sequence length="363" mass="39570">MTREPPLALLAEITHRCPLQCPYCSNPVELVRAGAELATADWQRLIDEAAALGILQIHFSGGEPMVRTDLAQLVGHARAAGLYTNLITSGVLLDATKMEALARAGLDHVQISIQDSDPAGSDLISAYPGALPKKRQAALLVGEAGLALTINAVVHRQNLDRVGDMIAFAEEVEAQRIEIAHVQYYGWALKNRDFLMPTLAQLDAATALVERERARLGGRLVIDYVIPDYYARKPKACMGGWGRRFLNVSPEGKVLPCHAAETITSLAFATYPERSLADIWADDPAFAAFRGTDWMPETCKSCDRREIDWGGCRCQALALTGEAGAIDPACERSPRHDELFDLARAASLAEPVVRAWRRMGGKS</sequence>
<dbReference type="GO" id="GO:0016491">
    <property type="term" value="F:oxidoreductase activity"/>
    <property type="evidence" value="ECO:0007669"/>
    <property type="project" value="UniProtKB-KW"/>
</dbReference>
<evidence type="ECO:0000313" key="11">
    <source>
        <dbReference type="Proteomes" id="UP000245461"/>
    </source>
</evidence>
<keyword evidence="7 8" id="KW-0411">Iron-sulfur</keyword>
<organism evidence="10 11">
    <name type="scientific">Zavarzinia aquatilis</name>
    <dbReference type="NCBI Taxonomy" id="2211142"/>
    <lineage>
        <taxon>Bacteria</taxon>
        <taxon>Pseudomonadati</taxon>
        <taxon>Pseudomonadota</taxon>
        <taxon>Alphaproteobacteria</taxon>
        <taxon>Rhodospirillales</taxon>
        <taxon>Zavarziniaceae</taxon>
        <taxon>Zavarzinia</taxon>
    </lineage>
</organism>
<evidence type="ECO:0000259" key="9">
    <source>
        <dbReference type="PROSITE" id="PS51918"/>
    </source>
</evidence>
<dbReference type="SFLD" id="SFLDS00029">
    <property type="entry name" value="Radical_SAM"/>
    <property type="match status" value="1"/>
</dbReference>
<evidence type="ECO:0000256" key="5">
    <source>
        <dbReference type="ARBA" id="ARBA00023002"/>
    </source>
</evidence>
<accession>A0A317EDH9</accession>
<dbReference type="InterPro" id="IPR006638">
    <property type="entry name" value="Elp3/MiaA/NifB-like_rSAM"/>
</dbReference>
<comment type="pathway">
    <text evidence="8">Cofactor biosynthesis; pyrroloquinoline quinone biosynthesis.</text>
</comment>
<dbReference type="PROSITE" id="PS51918">
    <property type="entry name" value="RADICAL_SAM"/>
    <property type="match status" value="1"/>
</dbReference>
<feature type="binding site" evidence="8">
    <location>
        <position position="21"/>
    </location>
    <ligand>
        <name>[4Fe-4S] cluster</name>
        <dbReference type="ChEBI" id="CHEBI:49883"/>
        <note>4Fe-4S-S-AdoMet</note>
    </ligand>
</feature>
<dbReference type="Pfam" id="PF04055">
    <property type="entry name" value="Radical_SAM"/>
    <property type="match status" value="1"/>
</dbReference>
<protein>
    <recommendedName>
        <fullName evidence="8">PqqA peptide cyclase</fullName>
        <ecNumber evidence="8">1.21.98.4</ecNumber>
    </recommendedName>
    <alternativeName>
        <fullName evidence="8">Coenzyme PQQ synthesis protein E</fullName>
    </alternativeName>
</protein>
<gene>
    <name evidence="8" type="primary">pqqE</name>
    <name evidence="10" type="ORF">DKG74_06400</name>
</gene>
<evidence type="ECO:0000256" key="1">
    <source>
        <dbReference type="ARBA" id="ARBA00022485"/>
    </source>
</evidence>
<dbReference type="GO" id="GO:0032324">
    <property type="term" value="P:molybdopterin cofactor biosynthetic process"/>
    <property type="evidence" value="ECO:0007669"/>
    <property type="project" value="UniProtKB-ARBA"/>
</dbReference>
<dbReference type="AlphaFoldDB" id="A0A317EDH9"/>
<dbReference type="Pfam" id="PF13186">
    <property type="entry name" value="SPASM"/>
    <property type="match status" value="1"/>
</dbReference>
<evidence type="ECO:0000256" key="6">
    <source>
        <dbReference type="ARBA" id="ARBA00023004"/>
    </source>
</evidence>
<dbReference type="SFLD" id="SFLDG01386">
    <property type="entry name" value="main_SPASM_domain-containing"/>
    <property type="match status" value="1"/>
</dbReference>
<feature type="domain" description="Radical SAM core" evidence="9">
    <location>
        <begin position="3"/>
        <end position="219"/>
    </location>
</feature>
<dbReference type="SMART" id="SM00729">
    <property type="entry name" value="Elp3"/>
    <property type="match status" value="1"/>
</dbReference>
<keyword evidence="3 8" id="KW-0479">Metal-binding</keyword>
<dbReference type="GO" id="GO:0005506">
    <property type="term" value="F:iron ion binding"/>
    <property type="evidence" value="ECO:0007669"/>
    <property type="project" value="UniProtKB-UniRule"/>
</dbReference>
<dbReference type="SFLD" id="SFLDF00280">
    <property type="entry name" value="coenzyme_PQQ_synthesis_protein"/>
    <property type="match status" value="1"/>
</dbReference>
<evidence type="ECO:0000313" key="10">
    <source>
        <dbReference type="EMBL" id="PWR24801.1"/>
    </source>
</evidence>
<evidence type="ECO:0000256" key="7">
    <source>
        <dbReference type="ARBA" id="ARBA00023014"/>
    </source>
</evidence>
<evidence type="ECO:0000256" key="8">
    <source>
        <dbReference type="HAMAP-Rule" id="MF_00660"/>
    </source>
</evidence>
<dbReference type="GO" id="GO:0009975">
    <property type="term" value="F:cyclase activity"/>
    <property type="evidence" value="ECO:0007669"/>
    <property type="project" value="UniProtKB-UniRule"/>
</dbReference>
<dbReference type="HAMAP" id="MF_00660">
    <property type="entry name" value="PqqE"/>
    <property type="match status" value="1"/>
</dbReference>
<comment type="function">
    <text evidence="8">Catalyzes the cross-linking of a glutamate residue and a tyrosine residue in the PqqA protein as part of the biosynthesis of pyrroloquinoline quinone (PQQ).</text>
</comment>
<dbReference type="InterPro" id="IPR058240">
    <property type="entry name" value="rSAM_sf"/>
</dbReference>
<dbReference type="EMBL" id="QGLE01000003">
    <property type="protein sequence ID" value="PWR24801.1"/>
    <property type="molecule type" value="Genomic_DNA"/>
</dbReference>
<dbReference type="NCBIfam" id="TIGR04085">
    <property type="entry name" value="rSAM_more_4Fe4S"/>
    <property type="match status" value="1"/>
</dbReference>
<name>A0A317EDH9_9PROT</name>
<evidence type="ECO:0000256" key="4">
    <source>
        <dbReference type="ARBA" id="ARBA00022905"/>
    </source>
</evidence>
<dbReference type="GO" id="GO:0018189">
    <property type="term" value="P:pyrroloquinoline quinone biosynthetic process"/>
    <property type="evidence" value="ECO:0007669"/>
    <property type="project" value="UniProtKB-UniRule"/>
</dbReference>
<dbReference type="InterPro" id="IPR017200">
    <property type="entry name" value="PqqE-like"/>
</dbReference>
<keyword evidence="5 8" id="KW-0560">Oxidoreductase</keyword>
<dbReference type="PROSITE" id="PS01305">
    <property type="entry name" value="MOAA_NIFB_PQQE"/>
    <property type="match status" value="1"/>
</dbReference>
<evidence type="ECO:0000256" key="3">
    <source>
        <dbReference type="ARBA" id="ARBA00022723"/>
    </source>
</evidence>
<dbReference type="InterPro" id="IPR011843">
    <property type="entry name" value="PQQ_synth_PqqE_bac"/>
</dbReference>
<comment type="catalytic activity">
    <reaction evidence="8">
        <text>[PQQ precursor protein] + S-adenosyl-L-methionine = E-Y cross-linked-[PQQ precursor protein] + 5'-deoxyadenosine + L-methionine + H(+)</text>
        <dbReference type="Rhea" id="RHEA:56836"/>
        <dbReference type="Rhea" id="RHEA-COMP:14800"/>
        <dbReference type="Rhea" id="RHEA-COMP:14801"/>
        <dbReference type="ChEBI" id="CHEBI:15378"/>
        <dbReference type="ChEBI" id="CHEBI:17319"/>
        <dbReference type="ChEBI" id="CHEBI:57844"/>
        <dbReference type="ChEBI" id="CHEBI:59789"/>
        <dbReference type="ChEBI" id="CHEBI:141026"/>
        <dbReference type="ChEBI" id="CHEBI:141027"/>
        <dbReference type="EC" id="1.21.98.4"/>
    </reaction>
</comment>
<comment type="cofactor">
    <cofactor evidence="8">
        <name>[4Fe-4S] cluster</name>
        <dbReference type="ChEBI" id="CHEBI:49883"/>
    </cofactor>
    <text evidence="8">Binds 1 [4Fe-4S] cluster. The cluster is coordinated with 3 cysteines and an exchangeable S-adenosyl-L-methionine.</text>
</comment>
<dbReference type="GO" id="GO:0051539">
    <property type="term" value="F:4 iron, 4 sulfur cluster binding"/>
    <property type="evidence" value="ECO:0007669"/>
    <property type="project" value="UniProtKB-KW"/>
</dbReference>
<keyword evidence="11" id="KW-1185">Reference proteome</keyword>
<feature type="binding site" evidence="8">
    <location>
        <position position="24"/>
    </location>
    <ligand>
        <name>[4Fe-4S] cluster</name>
        <dbReference type="ChEBI" id="CHEBI:49883"/>
        <note>4Fe-4S-S-AdoMet</note>
    </ligand>
</feature>
<dbReference type="PIRSF" id="PIRSF037420">
    <property type="entry name" value="PQQ_syn_pqqE"/>
    <property type="match status" value="1"/>
</dbReference>
<dbReference type="InterPro" id="IPR000385">
    <property type="entry name" value="MoaA_NifB_PqqE_Fe-S-bd_CS"/>
</dbReference>